<feature type="signal peptide" evidence="1">
    <location>
        <begin position="1"/>
        <end position="38"/>
    </location>
</feature>
<evidence type="ECO:0000313" key="2">
    <source>
        <dbReference type="EMBL" id="WPR89755.1"/>
    </source>
</evidence>
<dbReference type="EMBL" id="CP139368">
    <property type="protein sequence ID" value="WPR89755.1"/>
    <property type="molecule type" value="Genomic_DNA"/>
</dbReference>
<sequence>MSDFEPQPTGGVSRRTVTKAMAWAVPAIAIAAPAPAFAASGPPPQITVLAACKQPGDSCDNQWGFIKGYTFVVKFTNVESQPIYIYTGAAGALAPIFDVTSPVPFTYASARLFDPALQNSPTGPIGAAVGTEVQIAANSSIYVIINAGTNSNSANTSAVGDLFLAWGHTATPGADPDHPYTPVPTGTNTPGSGWFGGTFNFASTNPCSNCFPTVNV</sequence>
<feature type="chain" id="PRO_5045308801" description="DUF4232 domain-containing protein" evidence="1">
    <location>
        <begin position="39"/>
        <end position="216"/>
    </location>
</feature>
<dbReference type="Proteomes" id="UP001323798">
    <property type="component" value="Chromosome"/>
</dbReference>
<dbReference type="InterPro" id="IPR006311">
    <property type="entry name" value="TAT_signal"/>
</dbReference>
<evidence type="ECO:0000256" key="1">
    <source>
        <dbReference type="SAM" id="SignalP"/>
    </source>
</evidence>
<keyword evidence="3" id="KW-1185">Reference proteome</keyword>
<evidence type="ECO:0008006" key="4">
    <source>
        <dbReference type="Google" id="ProtNLM"/>
    </source>
</evidence>
<protein>
    <recommendedName>
        <fullName evidence="4">DUF4232 domain-containing protein</fullName>
    </recommendedName>
</protein>
<organism evidence="2 3">
    <name type="scientific">Microbacterium rhizosphaerae</name>
    <dbReference type="NCBI Taxonomy" id="1678237"/>
    <lineage>
        <taxon>Bacteria</taxon>
        <taxon>Bacillati</taxon>
        <taxon>Actinomycetota</taxon>
        <taxon>Actinomycetes</taxon>
        <taxon>Micrococcales</taxon>
        <taxon>Microbacteriaceae</taxon>
        <taxon>Microbacterium</taxon>
    </lineage>
</organism>
<dbReference type="PROSITE" id="PS51318">
    <property type="entry name" value="TAT"/>
    <property type="match status" value="1"/>
</dbReference>
<evidence type="ECO:0000313" key="3">
    <source>
        <dbReference type="Proteomes" id="UP001323798"/>
    </source>
</evidence>
<dbReference type="RefSeq" id="WP_320942469.1">
    <property type="nucleotide sequence ID" value="NZ_BAABEU010000003.1"/>
</dbReference>
<reference evidence="2 3" key="1">
    <citation type="submission" date="2023-11" db="EMBL/GenBank/DDBJ databases">
        <title>Genome sequence of Microbacterium rhizosphaerae KACC 19337.</title>
        <authorList>
            <person name="Choi H."/>
            <person name="Kim S."/>
            <person name="Kim Y."/>
            <person name="Kwon S.-W."/>
            <person name="Heo J."/>
        </authorList>
    </citation>
    <scope>NUCLEOTIDE SEQUENCE [LARGE SCALE GENOMIC DNA]</scope>
    <source>
        <strain evidence="2 3">KACC 19337</strain>
    </source>
</reference>
<proteinExistence type="predicted"/>
<keyword evidence="1" id="KW-0732">Signal</keyword>
<accession>A0ABZ0SLQ8</accession>
<name>A0ABZ0SLQ8_9MICO</name>
<gene>
    <name evidence="2" type="ORF">SM116_00255</name>
</gene>